<gene>
    <name evidence="1" type="ORF">FYJ80_09365</name>
</gene>
<dbReference type="InterPro" id="IPR050583">
    <property type="entry name" value="Mycobacterial_A85_antigen"/>
</dbReference>
<evidence type="ECO:0000313" key="2">
    <source>
        <dbReference type="Proteomes" id="UP000460549"/>
    </source>
</evidence>
<proteinExistence type="predicted"/>
<dbReference type="Gene3D" id="3.40.50.1820">
    <property type="entry name" value="alpha/beta hydrolase"/>
    <property type="match status" value="1"/>
</dbReference>
<dbReference type="InterPro" id="IPR029058">
    <property type="entry name" value="AB_hydrolase_fold"/>
</dbReference>
<evidence type="ECO:0000313" key="1">
    <source>
        <dbReference type="EMBL" id="MSU06977.1"/>
    </source>
</evidence>
<protein>
    <submittedName>
        <fullName evidence="1">Esterase</fullName>
    </submittedName>
</protein>
<dbReference type="RefSeq" id="WP_154426290.1">
    <property type="nucleotide sequence ID" value="NZ_JAQYPZ010000002.1"/>
</dbReference>
<dbReference type="PANTHER" id="PTHR48098:SF3">
    <property type="entry name" value="IRON(III) ENTEROBACTIN ESTERASE"/>
    <property type="match status" value="1"/>
</dbReference>
<dbReference type="Proteomes" id="UP000460549">
    <property type="component" value="Unassembled WGS sequence"/>
</dbReference>
<dbReference type="AlphaFoldDB" id="A0A7X2PDW9"/>
<dbReference type="EMBL" id="VUNN01000021">
    <property type="protein sequence ID" value="MSU06977.1"/>
    <property type="molecule type" value="Genomic_DNA"/>
</dbReference>
<dbReference type="PANTHER" id="PTHR48098">
    <property type="entry name" value="ENTEROCHELIN ESTERASE-RELATED"/>
    <property type="match status" value="1"/>
</dbReference>
<name>A0A7X2PDW9_9SPIO</name>
<accession>A0A7X2PDW9</accession>
<reference evidence="1 2" key="1">
    <citation type="submission" date="2019-08" db="EMBL/GenBank/DDBJ databases">
        <title>In-depth cultivation of the pig gut microbiome towards novel bacterial diversity and tailored functional studies.</title>
        <authorList>
            <person name="Wylensek D."/>
            <person name="Hitch T.C.A."/>
            <person name="Clavel T."/>
        </authorList>
    </citation>
    <scope>NUCLEOTIDE SEQUENCE [LARGE SCALE GENOMIC DNA]</scope>
    <source>
        <strain evidence="1 2">NM-380-WT-3C1</strain>
    </source>
</reference>
<dbReference type="Pfam" id="PF00756">
    <property type="entry name" value="Esterase"/>
    <property type="match status" value="1"/>
</dbReference>
<dbReference type="InterPro" id="IPR000801">
    <property type="entry name" value="Esterase-like"/>
</dbReference>
<keyword evidence="2" id="KW-1185">Reference proteome</keyword>
<organism evidence="1 2">
    <name type="scientific">Bullifex porci</name>
    <dbReference type="NCBI Taxonomy" id="2606638"/>
    <lineage>
        <taxon>Bacteria</taxon>
        <taxon>Pseudomonadati</taxon>
        <taxon>Spirochaetota</taxon>
        <taxon>Spirochaetia</taxon>
        <taxon>Spirochaetales</taxon>
        <taxon>Spirochaetaceae</taxon>
        <taxon>Bullifex</taxon>
    </lineage>
</organism>
<comment type="caution">
    <text evidence="1">The sequence shown here is derived from an EMBL/GenBank/DDBJ whole genome shotgun (WGS) entry which is preliminary data.</text>
</comment>
<dbReference type="SUPFAM" id="SSF53474">
    <property type="entry name" value="alpha/beta-Hydrolases"/>
    <property type="match status" value="1"/>
</dbReference>
<sequence>MEGKIRSSFSKVLNREMTYKTFGKRGGRLCIAFAPQNGRYYDFESFGMVDTIMQYIDSGKIYLALADSLDEISWSSKTLDGATRANNQEKWYHYIVDELYPDLKRQCGNKERAIAIGCSMGGYHAGNFFFRRPDKFGAMVSLSGTFNSDLFFGQYMDSTLYDNCPAAFLRNMPLDHPWVELYKNSDIITCCGQGAWEEDLLRGTRELDEILTRMEIPHFSDYWGYDVNHDWPWWRKQLPYFFEKFIIK</sequence>